<feature type="transmembrane region" description="Helical" evidence="1">
    <location>
        <begin position="342"/>
        <end position="361"/>
    </location>
</feature>
<dbReference type="Pfam" id="PF05940">
    <property type="entry name" value="NnrS"/>
    <property type="match status" value="1"/>
</dbReference>
<dbReference type="InterPro" id="IPR010266">
    <property type="entry name" value="NnrS"/>
</dbReference>
<name>A0ABV0EGR7_9BURK</name>
<organism evidence="2 3">
    <name type="scientific">Thiobacter aerophilum</name>
    <dbReference type="NCBI Taxonomy" id="3121275"/>
    <lineage>
        <taxon>Bacteria</taxon>
        <taxon>Pseudomonadati</taxon>
        <taxon>Pseudomonadota</taxon>
        <taxon>Betaproteobacteria</taxon>
        <taxon>Burkholderiales</taxon>
        <taxon>Thiobacteraceae</taxon>
        <taxon>Thiobacter</taxon>
    </lineage>
</organism>
<keyword evidence="1" id="KW-1133">Transmembrane helix</keyword>
<feature type="transmembrane region" description="Helical" evidence="1">
    <location>
        <begin position="26"/>
        <end position="47"/>
    </location>
</feature>
<proteinExistence type="predicted"/>
<gene>
    <name evidence="2" type="ORF">V6E02_08145</name>
</gene>
<evidence type="ECO:0000313" key="2">
    <source>
        <dbReference type="EMBL" id="MEO1767180.1"/>
    </source>
</evidence>
<feature type="transmembrane region" description="Helical" evidence="1">
    <location>
        <begin position="302"/>
        <end position="322"/>
    </location>
</feature>
<reference evidence="2 3" key="1">
    <citation type="submission" date="2024-02" db="EMBL/GenBank/DDBJ databases">
        <title>New thermophilic sulfur-oxidizing bacteria from a hot springs of the Uzon caldera (Kamchatka, Russia).</title>
        <authorList>
            <person name="Dukat A.M."/>
            <person name="Elcheninov A.G."/>
            <person name="Frolov E.N."/>
        </authorList>
    </citation>
    <scope>NUCLEOTIDE SEQUENCE [LARGE SCALE GENOMIC DNA]</scope>
    <source>
        <strain evidence="2 3">AK1</strain>
    </source>
</reference>
<accession>A0ABV0EGR7</accession>
<feature type="transmembrane region" description="Helical" evidence="1">
    <location>
        <begin position="67"/>
        <end position="84"/>
    </location>
</feature>
<dbReference type="Proteomes" id="UP001482231">
    <property type="component" value="Unassembled WGS sequence"/>
</dbReference>
<feature type="transmembrane region" description="Helical" evidence="1">
    <location>
        <begin position="368"/>
        <end position="388"/>
    </location>
</feature>
<comment type="caution">
    <text evidence="2">The sequence shown here is derived from an EMBL/GenBank/DDBJ whole genome shotgun (WGS) entry which is preliminary data.</text>
</comment>
<keyword evidence="1" id="KW-0812">Transmembrane</keyword>
<feature type="transmembrane region" description="Helical" evidence="1">
    <location>
        <begin position="96"/>
        <end position="112"/>
    </location>
</feature>
<feature type="transmembrane region" description="Helical" evidence="1">
    <location>
        <begin position="226"/>
        <end position="253"/>
    </location>
</feature>
<dbReference type="RefSeq" id="WP_347308290.1">
    <property type="nucleotide sequence ID" value="NZ_JBAJEX010000005.1"/>
</dbReference>
<feature type="transmembrane region" description="Helical" evidence="1">
    <location>
        <begin position="118"/>
        <end position="138"/>
    </location>
</feature>
<protein>
    <submittedName>
        <fullName evidence="2">NnrS family protein</fullName>
    </submittedName>
</protein>
<evidence type="ECO:0000256" key="1">
    <source>
        <dbReference type="SAM" id="Phobius"/>
    </source>
</evidence>
<feature type="transmembrane region" description="Helical" evidence="1">
    <location>
        <begin position="273"/>
        <end position="290"/>
    </location>
</feature>
<sequence length="401" mass="43257">MSVIQISAPGARPHPFALFRLGFRPFFLLAALFSLLSILAWVGTQVYGWPLPPRLPVAPMAWHGHEMVFGYAMAVVAGFLLTAVRNWTNLPTLRGAPLAGLAAIWLAARLVMGFSPQALVLAALLDLGFGLALIMAIAHPLARTGQWRQFGIVAKIALLVTANAAFYAGALGWLEAGVPWGLYSGLYLVLSLIFVMARRVVPFFIERGVGYAVTVRNRTWVDRSSLVLMLAFWLADVFMAAPVLVACLALALFGVHTVRLVDWATPGIWRKPLLWVLYLGYGAAVMGFPLKAAAVWLGVSPYLAVHAFAAGGIGLMTVGMMARVTLGHTGRGVQTPPRAVAAVFALMVAAFLARVVAPLFWPASYAKWLALAQACWVLAFALFLVIYAPMLVRPRIDGQPG</sequence>
<keyword evidence="3" id="KW-1185">Reference proteome</keyword>
<keyword evidence="1" id="KW-0472">Membrane</keyword>
<dbReference type="EMBL" id="JBAJEX010000005">
    <property type="protein sequence ID" value="MEO1767180.1"/>
    <property type="molecule type" value="Genomic_DNA"/>
</dbReference>
<feature type="transmembrane region" description="Helical" evidence="1">
    <location>
        <begin position="150"/>
        <end position="174"/>
    </location>
</feature>
<feature type="transmembrane region" description="Helical" evidence="1">
    <location>
        <begin position="180"/>
        <end position="197"/>
    </location>
</feature>
<evidence type="ECO:0000313" key="3">
    <source>
        <dbReference type="Proteomes" id="UP001482231"/>
    </source>
</evidence>